<dbReference type="Proteomes" id="UP000436088">
    <property type="component" value="Unassembled WGS sequence"/>
</dbReference>
<evidence type="ECO:0000313" key="2">
    <source>
        <dbReference type="EMBL" id="KAE8712842.1"/>
    </source>
</evidence>
<gene>
    <name evidence="2" type="ORF">F3Y22_tig00110223pilonHSYRG00172</name>
</gene>
<reference evidence="2" key="1">
    <citation type="submission" date="2019-09" db="EMBL/GenBank/DDBJ databases">
        <title>Draft genome information of white flower Hibiscus syriacus.</title>
        <authorList>
            <person name="Kim Y.-M."/>
        </authorList>
    </citation>
    <scope>NUCLEOTIDE SEQUENCE [LARGE SCALE GENOMIC DNA]</scope>
    <source>
        <strain evidence="2">YM2019G1</strain>
    </source>
</reference>
<proteinExistence type="predicted"/>
<dbReference type="EMBL" id="VEPZ02000885">
    <property type="protein sequence ID" value="KAE8712842.1"/>
    <property type="molecule type" value="Genomic_DNA"/>
</dbReference>
<sequence length="705" mass="78254">MTKLEQFMLQFVDNVWEKFVVSDDHIVPCTVNEYGAQFKAHGDSRKKPQHEVIEATRSSVDMTKYSILGEKEKGLHTLTKSRMLEKGLWSHSPDGTLSTSGNNESLKEVTSLASDDPCMSNHGLKTGSDSVGSEFCADDSILVDKCATEDNDAYCFPLNLITEADDDLGFFNNHHEDKENSDLLYYGWEDIDNFDEVDRMFRSCDSTFGLGSLSNEDDLCWFSSSQVTEGSHDAFKADAKLNSIPQHCASSRLDCAVSSTVESSEKSVHSSDNAGSRSINGDNAGLSHMSYLNVSNEESESKDGLTLIEQISPPKKQSKQLSASGERKDHHLENDGSFYQYGNIKQSADVKHTFNESSCQFFSPSSLQPHKQNFGPDSLSYVHTNVPQMHLNYISSLDQILECPTLLSTKSENNGNPSSTNESSYASDQVQSIESSSGPSFGASSTIINEKRGNLHYQQDTQAPRKRNVKHAKVGSKMAFYDPVTVQKQFHQSEQYGHSEVPGVSVRKPAELDSSNDQPGSCMSYVLDEVSLEASGFWQLQQVVDKLDIRTKLCIRDSLYRLAMSAEQRHNCTNTEGDIKDEMDIAGSFVRTNKCTGLMDMETGTNPIDRSMAHLLFHRPSGSTNIDTKSRGMVSIPSSLVVLYVNVEENSCFISLKALLNGRFMAENAVGEEESVAGSYRKYRQQVNYDFVNSLVKHVSYDGVR</sequence>
<dbReference type="GO" id="GO:0007623">
    <property type="term" value="P:circadian rhythm"/>
    <property type="evidence" value="ECO:0007669"/>
    <property type="project" value="InterPro"/>
</dbReference>
<dbReference type="PANTHER" id="PTHR33334">
    <property type="entry name" value="PROTEIN LNK1"/>
    <property type="match status" value="1"/>
</dbReference>
<comment type="caution">
    <text evidence="2">The sequence shown here is derived from an EMBL/GenBank/DDBJ whole genome shotgun (WGS) entry which is preliminary data.</text>
</comment>
<feature type="compositionally biased region" description="Low complexity" evidence="1">
    <location>
        <begin position="432"/>
        <end position="445"/>
    </location>
</feature>
<dbReference type="AlphaFoldDB" id="A0A6A3BCL6"/>
<dbReference type="GO" id="GO:0006355">
    <property type="term" value="P:regulation of DNA-templated transcription"/>
    <property type="evidence" value="ECO:0007669"/>
    <property type="project" value="InterPro"/>
</dbReference>
<keyword evidence="3" id="KW-1185">Reference proteome</keyword>
<evidence type="ECO:0000256" key="1">
    <source>
        <dbReference type="SAM" id="MobiDB-lite"/>
    </source>
</evidence>
<protein>
    <submittedName>
        <fullName evidence="2">Dentin sialophosphoprotein-related, putative isoform 6</fullName>
    </submittedName>
</protein>
<organism evidence="2 3">
    <name type="scientific">Hibiscus syriacus</name>
    <name type="common">Rose of Sharon</name>
    <dbReference type="NCBI Taxonomy" id="106335"/>
    <lineage>
        <taxon>Eukaryota</taxon>
        <taxon>Viridiplantae</taxon>
        <taxon>Streptophyta</taxon>
        <taxon>Embryophyta</taxon>
        <taxon>Tracheophyta</taxon>
        <taxon>Spermatophyta</taxon>
        <taxon>Magnoliopsida</taxon>
        <taxon>eudicotyledons</taxon>
        <taxon>Gunneridae</taxon>
        <taxon>Pentapetalae</taxon>
        <taxon>rosids</taxon>
        <taxon>malvids</taxon>
        <taxon>Malvales</taxon>
        <taxon>Malvaceae</taxon>
        <taxon>Malvoideae</taxon>
        <taxon>Hibiscus</taxon>
    </lineage>
</organism>
<feature type="compositionally biased region" description="Polar residues" evidence="1">
    <location>
        <begin position="408"/>
        <end position="431"/>
    </location>
</feature>
<dbReference type="PANTHER" id="PTHR33334:SF8">
    <property type="entry name" value="PROTEIN LNK1"/>
    <property type="match status" value="1"/>
</dbReference>
<feature type="compositionally biased region" description="Basic and acidic residues" evidence="1">
    <location>
        <begin position="325"/>
        <end position="334"/>
    </location>
</feature>
<evidence type="ECO:0000313" key="3">
    <source>
        <dbReference type="Proteomes" id="UP000436088"/>
    </source>
</evidence>
<dbReference type="InterPro" id="IPR039928">
    <property type="entry name" value="LNK"/>
</dbReference>
<accession>A0A6A3BCL6</accession>
<feature type="region of interest" description="Disordered" evidence="1">
    <location>
        <begin position="310"/>
        <end position="338"/>
    </location>
</feature>
<name>A0A6A3BCL6_HIBSY</name>
<feature type="region of interest" description="Disordered" evidence="1">
    <location>
        <begin position="408"/>
        <end position="472"/>
    </location>
</feature>